<dbReference type="GeneID" id="97986863"/>
<dbReference type="Proteomes" id="UP000261166">
    <property type="component" value="Unassembled WGS sequence"/>
</dbReference>
<keyword evidence="3" id="KW-0472">Membrane</keyword>
<keyword evidence="10" id="KW-1185">Reference proteome</keyword>
<dbReference type="InterPro" id="IPR050490">
    <property type="entry name" value="Bact_solute-bd_prot1"/>
</dbReference>
<feature type="chain" id="PRO_5036080162" evidence="7">
    <location>
        <begin position="23"/>
        <end position="600"/>
    </location>
</feature>
<gene>
    <name evidence="9" type="ORF">DWY69_00130</name>
    <name evidence="8" type="ORF">DXC51_08220</name>
</gene>
<dbReference type="AlphaFoldDB" id="A0A3E3J4Y6"/>
<organism evidence="9 11">
    <name type="scientific">Eisenbergiella massiliensis</name>
    <dbReference type="NCBI Taxonomy" id="1720294"/>
    <lineage>
        <taxon>Bacteria</taxon>
        <taxon>Bacillati</taxon>
        <taxon>Bacillota</taxon>
        <taxon>Clostridia</taxon>
        <taxon>Lachnospirales</taxon>
        <taxon>Lachnospiraceae</taxon>
        <taxon>Eisenbergiella</taxon>
    </lineage>
</organism>
<evidence type="ECO:0000256" key="4">
    <source>
        <dbReference type="ARBA" id="ARBA00023139"/>
    </source>
</evidence>
<feature type="signal peptide" evidence="7">
    <location>
        <begin position="1"/>
        <end position="22"/>
    </location>
</feature>
<dbReference type="InterPro" id="IPR006059">
    <property type="entry name" value="SBP"/>
</dbReference>
<dbReference type="PANTHER" id="PTHR43649">
    <property type="entry name" value="ARABINOSE-BINDING PROTEIN-RELATED"/>
    <property type="match status" value="1"/>
</dbReference>
<evidence type="ECO:0000256" key="3">
    <source>
        <dbReference type="ARBA" id="ARBA00023136"/>
    </source>
</evidence>
<feature type="compositionally biased region" description="Low complexity" evidence="6">
    <location>
        <begin position="37"/>
        <end position="63"/>
    </location>
</feature>
<name>A0A3E3J4Y6_9FIRM</name>
<proteinExistence type="predicted"/>
<evidence type="ECO:0000313" key="11">
    <source>
        <dbReference type="Proteomes" id="UP000261166"/>
    </source>
</evidence>
<evidence type="ECO:0000256" key="1">
    <source>
        <dbReference type="ARBA" id="ARBA00022475"/>
    </source>
</evidence>
<sequence>MRRKRLASLALAAVMTASVVLAGCGQGETTQAPASSGTEPAAAGTESGTEAGTEAAASQGAAPVVSHDTEMTIEIYDKAANYQGIQAGWFGKVLKDKFNIQLNIIAPQVSGDANSLYQTRSASGNLGDIVIIDNSEMQDCVEAGLIMDIGDIIGSYENLTKYKEQIDLFNGTMSGVEAGSVYAIPCNMNSNGPTAFVGTEVASAPRVPWDLYEGLGCPELKTTDDLLNMLKDMQDKYPTNAAGDKAFAITMWKDWDGTSIENANLLTNWFGQQVKESVLLGNDNTIMPLTDKNGGYYKALKFFFKANQMGLVDPDAATQDWTTACDSKMKQKRVYLFWYNWQNGFWNTPEHGQNRENYMYVPVEELNFFQTADSYYGDGRVWGVGSQVDEEKKLRIMELLDWLASPEGLTYQHNSLEGFIYTVNDDGTYTLTKEGQDRFTGDLQVPEELGGGSWSDGNNQINQWIVGSAEMNPVTGEYFEANLWSSTIEMNQTATINEWSEKFGAKNEVEYMRNKGQLGMVANVNIPLGSDSTDIALVRSQCKSVVCDASWRMVFAADEAQFDQMWDDMCTQLEGFGWNDLVAFDTEKYQAVIDARKAAE</sequence>
<keyword evidence="1" id="KW-1003">Cell membrane</keyword>
<dbReference type="Proteomes" id="UP000260812">
    <property type="component" value="Unassembled WGS sequence"/>
</dbReference>
<keyword evidence="5" id="KW-0449">Lipoprotein</keyword>
<reference evidence="9 11" key="1">
    <citation type="submission" date="2018-08" db="EMBL/GenBank/DDBJ databases">
        <title>A genome reference for cultivated species of the human gut microbiota.</title>
        <authorList>
            <person name="Zou Y."/>
            <person name="Xue W."/>
            <person name="Luo G."/>
        </authorList>
    </citation>
    <scope>NUCLEOTIDE SEQUENCE [LARGE SCALE GENOMIC DNA]</scope>
    <source>
        <strain evidence="9 11">AF26-4BH</strain>
        <strain evidence="8">TF05-5AC</strain>
    </source>
</reference>
<evidence type="ECO:0000256" key="2">
    <source>
        <dbReference type="ARBA" id="ARBA00022729"/>
    </source>
</evidence>
<dbReference type="Pfam" id="PF01547">
    <property type="entry name" value="SBP_bac_1"/>
    <property type="match status" value="1"/>
</dbReference>
<evidence type="ECO:0000313" key="10">
    <source>
        <dbReference type="Proteomes" id="UP000260812"/>
    </source>
</evidence>
<evidence type="ECO:0000256" key="6">
    <source>
        <dbReference type="SAM" id="MobiDB-lite"/>
    </source>
</evidence>
<keyword evidence="4" id="KW-0564">Palmitate</keyword>
<dbReference type="EMBL" id="QVLV01000004">
    <property type="protein sequence ID" value="RGE62567.1"/>
    <property type="molecule type" value="Genomic_DNA"/>
</dbReference>
<dbReference type="PROSITE" id="PS51257">
    <property type="entry name" value="PROKAR_LIPOPROTEIN"/>
    <property type="match status" value="1"/>
</dbReference>
<evidence type="ECO:0000313" key="8">
    <source>
        <dbReference type="EMBL" id="RGE62567.1"/>
    </source>
</evidence>
<dbReference type="Gene3D" id="3.40.190.10">
    <property type="entry name" value="Periplasmic binding protein-like II"/>
    <property type="match status" value="2"/>
</dbReference>
<keyword evidence="2 7" id="KW-0732">Signal</keyword>
<protein>
    <submittedName>
        <fullName evidence="9">Extracellular solute-binding protein</fullName>
    </submittedName>
</protein>
<evidence type="ECO:0000313" key="9">
    <source>
        <dbReference type="EMBL" id="RGE74419.1"/>
    </source>
</evidence>
<feature type="region of interest" description="Disordered" evidence="6">
    <location>
        <begin position="28"/>
        <end position="63"/>
    </location>
</feature>
<dbReference type="OrthoDB" id="3235892at2"/>
<accession>A0A3E3J4Y6</accession>
<comment type="caution">
    <text evidence="9">The sequence shown here is derived from an EMBL/GenBank/DDBJ whole genome shotgun (WGS) entry which is preliminary data.</text>
</comment>
<dbReference type="PANTHER" id="PTHR43649:SF33">
    <property type="entry name" value="POLYGALACTURONAN_RHAMNOGALACTURONAN-BINDING PROTEIN YTCQ"/>
    <property type="match status" value="1"/>
</dbReference>
<dbReference type="EMBL" id="QVLU01000001">
    <property type="protein sequence ID" value="RGE74419.1"/>
    <property type="molecule type" value="Genomic_DNA"/>
</dbReference>
<dbReference type="RefSeq" id="WP_021638523.1">
    <property type="nucleotide sequence ID" value="NZ_CALBAU010000110.1"/>
</dbReference>
<evidence type="ECO:0000256" key="5">
    <source>
        <dbReference type="ARBA" id="ARBA00023288"/>
    </source>
</evidence>
<evidence type="ECO:0000256" key="7">
    <source>
        <dbReference type="SAM" id="SignalP"/>
    </source>
</evidence>
<dbReference type="SUPFAM" id="SSF53850">
    <property type="entry name" value="Periplasmic binding protein-like II"/>
    <property type="match status" value="1"/>
</dbReference>